<proteinExistence type="predicted"/>
<evidence type="ECO:0000259" key="4">
    <source>
        <dbReference type="PROSITE" id="PS50995"/>
    </source>
</evidence>
<dbReference type="PROSITE" id="PS50995">
    <property type="entry name" value="HTH_MARR_2"/>
    <property type="match status" value="1"/>
</dbReference>
<evidence type="ECO:0000256" key="2">
    <source>
        <dbReference type="ARBA" id="ARBA00023125"/>
    </source>
</evidence>
<dbReference type="PRINTS" id="PR00598">
    <property type="entry name" value="HTHMARR"/>
</dbReference>
<comment type="caution">
    <text evidence="5">The sequence shown here is derived from an EMBL/GenBank/DDBJ whole genome shotgun (WGS) entry which is preliminary data.</text>
</comment>
<dbReference type="InterPro" id="IPR036390">
    <property type="entry name" value="WH_DNA-bd_sf"/>
</dbReference>
<accession>A0ABS5E7I4</accession>
<dbReference type="SUPFAM" id="SSF46785">
    <property type="entry name" value="Winged helix' DNA-binding domain"/>
    <property type="match status" value="1"/>
</dbReference>
<dbReference type="Proteomes" id="UP000677812">
    <property type="component" value="Unassembled WGS sequence"/>
</dbReference>
<keyword evidence="1" id="KW-0805">Transcription regulation</keyword>
<gene>
    <name evidence="5" type="ORF">KB213_07380</name>
</gene>
<dbReference type="PROSITE" id="PS01117">
    <property type="entry name" value="HTH_MARR_1"/>
    <property type="match status" value="1"/>
</dbReference>
<dbReference type="Gene3D" id="1.10.10.10">
    <property type="entry name" value="Winged helix-like DNA-binding domain superfamily/Winged helix DNA-binding domain"/>
    <property type="match status" value="1"/>
</dbReference>
<name>A0ABS5E7I4_9PROT</name>
<dbReference type="SMART" id="SM00347">
    <property type="entry name" value="HTH_MARR"/>
    <property type="match status" value="1"/>
</dbReference>
<evidence type="ECO:0000313" key="5">
    <source>
        <dbReference type="EMBL" id="MBR0559872.1"/>
    </source>
</evidence>
<keyword evidence="2" id="KW-0238">DNA-binding</keyword>
<organism evidence="5 6">
    <name type="scientific">Neokomagataea anthophila</name>
    <dbReference type="NCBI Taxonomy" id="2826925"/>
    <lineage>
        <taxon>Bacteria</taxon>
        <taxon>Pseudomonadati</taxon>
        <taxon>Pseudomonadota</taxon>
        <taxon>Alphaproteobacteria</taxon>
        <taxon>Acetobacterales</taxon>
        <taxon>Acetobacteraceae</taxon>
        <taxon>Neokomagataea</taxon>
    </lineage>
</organism>
<reference evidence="5 6" key="1">
    <citation type="submission" date="2021-04" db="EMBL/GenBank/DDBJ databases">
        <title>The complete genome sequence of Neokomagataea sp. TBRC 2177.</title>
        <authorList>
            <person name="Charoenyingcharoen P."/>
            <person name="Yukphan P."/>
        </authorList>
    </citation>
    <scope>NUCLEOTIDE SEQUENCE [LARGE SCALE GENOMIC DNA]</scope>
    <source>
        <strain evidence="5 6">TBRC 2177</strain>
    </source>
</reference>
<dbReference type="InterPro" id="IPR000835">
    <property type="entry name" value="HTH_MarR-typ"/>
</dbReference>
<dbReference type="Pfam" id="PF12802">
    <property type="entry name" value="MarR_2"/>
    <property type="match status" value="1"/>
</dbReference>
<dbReference type="InterPro" id="IPR036388">
    <property type="entry name" value="WH-like_DNA-bd_sf"/>
</dbReference>
<dbReference type="EMBL" id="JAGRQH010000004">
    <property type="protein sequence ID" value="MBR0559872.1"/>
    <property type="molecule type" value="Genomic_DNA"/>
</dbReference>
<evidence type="ECO:0000256" key="1">
    <source>
        <dbReference type="ARBA" id="ARBA00023015"/>
    </source>
</evidence>
<feature type="domain" description="HTH marR-type" evidence="4">
    <location>
        <begin position="8"/>
        <end position="141"/>
    </location>
</feature>
<dbReference type="InterPro" id="IPR039422">
    <property type="entry name" value="MarR/SlyA-like"/>
</dbReference>
<protein>
    <submittedName>
        <fullName evidence="5">MarR family transcriptional regulator</fullName>
    </submittedName>
</protein>
<evidence type="ECO:0000256" key="3">
    <source>
        <dbReference type="ARBA" id="ARBA00023163"/>
    </source>
</evidence>
<dbReference type="PANTHER" id="PTHR33164">
    <property type="entry name" value="TRANSCRIPTIONAL REGULATOR, MARR FAMILY"/>
    <property type="match status" value="1"/>
</dbReference>
<evidence type="ECO:0000313" key="6">
    <source>
        <dbReference type="Proteomes" id="UP000677812"/>
    </source>
</evidence>
<sequence length="149" mass="16812">MQGHEQDVPPLGRMIGRIARRWRQMIDARLQPYGVTDATWLPLLELDKAVEPMHQKDIAASLGVDNSAVVRVLNTLEQRGLVQRVPDNRDRRARAVSLTAEGRQRVSEIYRLSAQMEEELLAGVTAEELRVTRKVLGVIMHRIDQKAGG</sequence>
<dbReference type="InterPro" id="IPR023187">
    <property type="entry name" value="Tscrpt_reg_MarR-type_CS"/>
</dbReference>
<dbReference type="PANTHER" id="PTHR33164:SF64">
    <property type="entry name" value="TRANSCRIPTIONAL REGULATOR SLYA"/>
    <property type="match status" value="1"/>
</dbReference>
<keyword evidence="6" id="KW-1185">Reference proteome</keyword>
<keyword evidence="3" id="KW-0804">Transcription</keyword>